<name>A0A7W7NZH3_PSENT</name>
<accession>A0A7W7NZH3</accession>
<comment type="caution">
    <text evidence="1">The sequence shown here is derived from an EMBL/GenBank/DDBJ whole genome shotgun (WGS) entry which is preliminary data.</text>
</comment>
<protein>
    <submittedName>
        <fullName evidence="1">Uncharacterized protein</fullName>
    </submittedName>
</protein>
<proteinExistence type="predicted"/>
<sequence length="515" mass="57530">MSAVSQFEVWKAVTDLNEALDYLSRRDSDQTILQMIQAVKIIHSWHASADLSVQSNQIVYAEAGAAVRRSLIDGFGYLFRHDVLAQAISVIPDPIAIGGQTGPNDGYVYLTIIREMESVKQPDVTRLYAEMRIELGGILGVPSDPLHRREPQLLPPTHSDEQTVKVTALLSRLLNSLLENHYRFDPRLLLTQMTHVLVDMSFVGGKEGTVAAIEFIQTNARFLVELSRQARPSRRLVEKDCDESMSAQAVILILSHEFSRNIAFGVKSAAPALYGELVGSDEFCALINRYTDIEDLIASVDFKYETMQVIVGQRIRSALWEHFDGPYETFERLLSCVTRKNLPDHYAVIKGDLKNGLKGVDEFLALARRPGADVLELSEMLPTNALYLMKLSEHRDSRYATRDYELVAVGAAISEGENLLPKVGITERGIPRHLLKALIRGFGGHAASAGWIAENQIVPFLRAPKTKRSMAWLDASELQALRDAAGNAIDNEYLDSIPFRDDSLMTNRMTQVFDM</sequence>
<dbReference type="EMBL" id="JACHLI010000001">
    <property type="protein sequence ID" value="MBB4861290.1"/>
    <property type="molecule type" value="Genomic_DNA"/>
</dbReference>
<organism evidence="1 2">
    <name type="scientific">Pseudomonas nitroreducens</name>
    <dbReference type="NCBI Taxonomy" id="46680"/>
    <lineage>
        <taxon>Bacteria</taxon>
        <taxon>Pseudomonadati</taxon>
        <taxon>Pseudomonadota</taxon>
        <taxon>Gammaproteobacteria</taxon>
        <taxon>Pseudomonadales</taxon>
        <taxon>Pseudomonadaceae</taxon>
        <taxon>Pseudomonas</taxon>
    </lineage>
</organism>
<dbReference type="RefSeq" id="WP_184585562.1">
    <property type="nucleotide sequence ID" value="NZ_JACHLI010000001.1"/>
</dbReference>
<gene>
    <name evidence="1" type="ORF">HNP46_000101</name>
</gene>
<dbReference type="Proteomes" id="UP000566995">
    <property type="component" value="Unassembled WGS sequence"/>
</dbReference>
<evidence type="ECO:0000313" key="2">
    <source>
        <dbReference type="Proteomes" id="UP000566995"/>
    </source>
</evidence>
<evidence type="ECO:0000313" key="1">
    <source>
        <dbReference type="EMBL" id="MBB4861290.1"/>
    </source>
</evidence>
<reference evidence="1 2" key="1">
    <citation type="submission" date="2020-08" db="EMBL/GenBank/DDBJ databases">
        <title>Functional genomics of gut bacteria from endangered species of beetles.</title>
        <authorList>
            <person name="Carlos-Shanley C."/>
        </authorList>
    </citation>
    <scope>NUCLEOTIDE SEQUENCE [LARGE SCALE GENOMIC DNA]</scope>
    <source>
        <strain evidence="1 2">S00179</strain>
    </source>
</reference>
<dbReference type="AlphaFoldDB" id="A0A7W7NZH3"/>